<accession>A0ABS2UW56</accession>
<evidence type="ECO:0000313" key="1">
    <source>
        <dbReference type="EMBL" id="MBM9621816.1"/>
    </source>
</evidence>
<organism evidence="1 2">
    <name type="scientific">Streptomyces zhihengii</name>
    <dbReference type="NCBI Taxonomy" id="1818004"/>
    <lineage>
        <taxon>Bacteria</taxon>
        <taxon>Bacillati</taxon>
        <taxon>Actinomycetota</taxon>
        <taxon>Actinomycetes</taxon>
        <taxon>Kitasatosporales</taxon>
        <taxon>Streptomycetaceae</taxon>
        <taxon>Streptomyces</taxon>
    </lineage>
</organism>
<keyword evidence="2" id="KW-1185">Reference proteome</keyword>
<protein>
    <submittedName>
        <fullName evidence="1">Uncharacterized protein</fullName>
    </submittedName>
</protein>
<dbReference type="RefSeq" id="WP_205375632.1">
    <property type="nucleotide sequence ID" value="NZ_JAFEJA010000001.1"/>
</dbReference>
<comment type="caution">
    <text evidence="1">The sequence shown here is derived from an EMBL/GenBank/DDBJ whole genome shotgun (WGS) entry which is preliminary data.</text>
</comment>
<sequence length="165" mass="17721">MSFTVPTLTAAQFDGLACINCGADDTEQRPTGDRSPSGAQLFACTTPCTVVEQPAQSATVFVEHHLADGLPLLYGRKGGALRVTFDPAQISYESARELFTEARHLYPAARAVACTNIGHTVVTTLPADELPVRIEQHGERCTVMYDDARITGEQLLALMDKAVGL</sequence>
<dbReference type="EMBL" id="JAFEJA010000001">
    <property type="protein sequence ID" value="MBM9621816.1"/>
    <property type="molecule type" value="Genomic_DNA"/>
</dbReference>
<gene>
    <name evidence="1" type="ORF">JE024_24395</name>
</gene>
<proteinExistence type="predicted"/>
<reference evidence="1 2" key="1">
    <citation type="journal article" date="2016" name="Arch. Microbiol.">
        <title>Streptomyces zhihengii sp. nov., isolated from rhizospheric soil of Psammosilene tunicoides.</title>
        <authorList>
            <person name="Huang M.J."/>
            <person name="Fei J.J."/>
            <person name="Salam N."/>
            <person name="Kim C.J."/>
            <person name="Hozzein W.N."/>
            <person name="Xiao M."/>
            <person name="Huang H.Q."/>
            <person name="Li W.J."/>
        </authorList>
    </citation>
    <scope>NUCLEOTIDE SEQUENCE [LARGE SCALE GENOMIC DNA]</scope>
    <source>
        <strain evidence="1 2">YIM T102</strain>
    </source>
</reference>
<name>A0ABS2UW56_9ACTN</name>
<evidence type="ECO:0000313" key="2">
    <source>
        <dbReference type="Proteomes" id="UP000664109"/>
    </source>
</evidence>
<dbReference type="Proteomes" id="UP000664109">
    <property type="component" value="Unassembled WGS sequence"/>
</dbReference>